<dbReference type="EMBL" id="PPTA01000021">
    <property type="protein sequence ID" value="TFA98285.1"/>
    <property type="molecule type" value="Genomic_DNA"/>
</dbReference>
<reference evidence="7 8" key="1">
    <citation type="submission" date="2018-01" db="EMBL/GenBank/DDBJ databases">
        <title>Genome characterization of the sugarcane-associated fungus Trichoderma ghanense CCMA-1212 and their application in lignocelulose bioconversion.</title>
        <authorList>
            <person name="Steindorff A.S."/>
            <person name="Mendes T.D."/>
            <person name="Vilela E.S.D."/>
            <person name="Rodrigues D.S."/>
            <person name="Formighieri E.F."/>
            <person name="Melo I.S."/>
            <person name="Favaro L.C.L."/>
        </authorList>
    </citation>
    <scope>NUCLEOTIDE SEQUENCE [LARGE SCALE GENOMIC DNA]</scope>
    <source>
        <strain evidence="7 8">CCMA-1212</strain>
    </source>
</reference>
<dbReference type="PANTHER" id="PTHR44040:SF1">
    <property type="entry name" value="RETINOBLASTOMA-BINDING PROTEIN 5"/>
    <property type="match status" value="1"/>
</dbReference>
<dbReference type="InterPro" id="IPR037850">
    <property type="entry name" value="RBBP5/Swd1"/>
</dbReference>
<keyword evidence="3" id="KW-0677">Repeat</keyword>
<comment type="subcellular location">
    <subcellularLocation>
        <location evidence="1">Nucleus</location>
    </subcellularLocation>
</comment>
<keyword evidence="4" id="KW-0539">Nucleus</keyword>
<dbReference type="InterPro" id="IPR001680">
    <property type="entry name" value="WD40_rpt"/>
</dbReference>
<evidence type="ECO:0000256" key="2">
    <source>
        <dbReference type="ARBA" id="ARBA00022574"/>
    </source>
</evidence>
<accession>A0ABY2GRP9</accession>
<dbReference type="GeneID" id="300581468"/>
<dbReference type="Pfam" id="PF00400">
    <property type="entry name" value="WD40"/>
    <property type="match status" value="2"/>
</dbReference>
<protein>
    <submittedName>
        <fullName evidence="7">Set1 complex component swd1</fullName>
    </submittedName>
</protein>
<dbReference type="SMART" id="SM00320">
    <property type="entry name" value="WD40"/>
    <property type="match status" value="6"/>
</dbReference>
<feature type="compositionally biased region" description="Basic residues" evidence="6">
    <location>
        <begin position="482"/>
        <end position="496"/>
    </location>
</feature>
<feature type="repeat" description="WD" evidence="5">
    <location>
        <begin position="30"/>
        <end position="55"/>
    </location>
</feature>
<evidence type="ECO:0000256" key="3">
    <source>
        <dbReference type="ARBA" id="ARBA00022737"/>
    </source>
</evidence>
<name>A0ABY2GRP9_9HYPO</name>
<evidence type="ECO:0000256" key="5">
    <source>
        <dbReference type="PROSITE-ProRule" id="PRU00221"/>
    </source>
</evidence>
<gene>
    <name evidence="7" type="ORF">CCMA1212_009957</name>
</gene>
<feature type="region of interest" description="Disordered" evidence="6">
    <location>
        <begin position="452"/>
        <end position="496"/>
    </location>
</feature>
<dbReference type="PROSITE" id="PS50082">
    <property type="entry name" value="WD_REPEATS_2"/>
    <property type="match status" value="2"/>
</dbReference>
<keyword evidence="2 5" id="KW-0853">WD repeat</keyword>
<proteinExistence type="predicted"/>
<feature type="repeat" description="WD" evidence="5">
    <location>
        <begin position="62"/>
        <end position="103"/>
    </location>
</feature>
<dbReference type="PROSITE" id="PS00678">
    <property type="entry name" value="WD_REPEATS_1"/>
    <property type="match status" value="1"/>
</dbReference>
<evidence type="ECO:0000313" key="7">
    <source>
        <dbReference type="EMBL" id="TFA98285.1"/>
    </source>
</evidence>
<evidence type="ECO:0000256" key="6">
    <source>
        <dbReference type="SAM" id="MobiDB-lite"/>
    </source>
</evidence>
<organism evidence="7 8">
    <name type="scientific">Trichoderma ghanense</name>
    <dbReference type="NCBI Taxonomy" id="65468"/>
    <lineage>
        <taxon>Eukaryota</taxon>
        <taxon>Fungi</taxon>
        <taxon>Dikarya</taxon>
        <taxon>Ascomycota</taxon>
        <taxon>Pezizomycotina</taxon>
        <taxon>Sordariomycetes</taxon>
        <taxon>Hypocreomycetidae</taxon>
        <taxon>Hypocreales</taxon>
        <taxon>Hypocreaceae</taxon>
        <taxon>Trichoderma</taxon>
    </lineage>
</organism>
<dbReference type="PANTHER" id="PTHR44040">
    <property type="entry name" value="RETINOBLASTOMA-BINDING PROTEIN 5"/>
    <property type="match status" value="1"/>
</dbReference>
<keyword evidence="8" id="KW-1185">Reference proteome</keyword>
<evidence type="ECO:0000256" key="1">
    <source>
        <dbReference type="ARBA" id="ARBA00004123"/>
    </source>
</evidence>
<comment type="caution">
    <text evidence="7">The sequence shown here is derived from an EMBL/GenBank/DDBJ whole genome shotgun (WGS) entry which is preliminary data.</text>
</comment>
<dbReference type="Gene3D" id="2.130.10.10">
    <property type="entry name" value="YVTN repeat-like/Quinoprotein amine dehydrogenase"/>
    <property type="match status" value="3"/>
</dbReference>
<dbReference type="Proteomes" id="UP001642720">
    <property type="component" value="Unassembled WGS sequence"/>
</dbReference>
<dbReference type="RefSeq" id="XP_073554487.1">
    <property type="nucleotide sequence ID" value="XM_073707018.1"/>
</dbReference>
<evidence type="ECO:0000256" key="4">
    <source>
        <dbReference type="ARBA" id="ARBA00023242"/>
    </source>
</evidence>
<dbReference type="InterPro" id="IPR036322">
    <property type="entry name" value="WD40_repeat_dom_sf"/>
</dbReference>
<evidence type="ECO:0000313" key="8">
    <source>
        <dbReference type="Proteomes" id="UP001642720"/>
    </source>
</evidence>
<dbReference type="SUPFAM" id="SSF50978">
    <property type="entry name" value="WD40 repeat-like"/>
    <property type="match status" value="1"/>
</dbReference>
<sequence length="496" mass="55972">MNLLLSDDYLLQDYPESMTSTIRSGHATMLRFNRTGDYLASGRVDGTVVVWDLETMGVALKMRGHNKSITFLSWSRCGRYLLSTCQGWKAILWDLETGHRHREVRFRAPAYMAELHPWNQYVALAFSQSSSTTRRFDQFTYIALPSNLFVASLFEEQPLLVDISEPVDVKRVLPSAPKRSNADSDLALKEKQAKEDAKQMTTSAIWTATGDHIIAGTSKGKLNIIDAKTLEIIYSEKICTGVITTMRITSSGRDLLVNSQDRIIRTFRIPNLAVDDLDPDTIQLPLEHKFQDVVNKLSWNHVTFSATGEYVAASTYNNHELYVWERNHGSLVCMLKDPKEEQGVIEWHPSRPLLAACGLETGRIYIWSVISPQKWSALAPDFAEVEENVEYMEREDEFDIYAQEEIHRRRLDAEDEDVDVLTADPTKEEEDLANFRMPILFNLGESDSEDEFVAVSTGTMRRRSPGESQADLSAGAEPAAPVRKKAGARGGKGKKK</sequence>
<dbReference type="InterPro" id="IPR019775">
    <property type="entry name" value="WD40_repeat_CS"/>
</dbReference>
<dbReference type="InterPro" id="IPR015943">
    <property type="entry name" value="WD40/YVTN_repeat-like_dom_sf"/>
</dbReference>